<dbReference type="Gene3D" id="2.40.10.10">
    <property type="entry name" value="Trypsin-like serine proteases"/>
    <property type="match status" value="2"/>
</dbReference>
<dbReference type="InterPro" id="IPR001478">
    <property type="entry name" value="PDZ"/>
</dbReference>
<dbReference type="InterPro" id="IPR051201">
    <property type="entry name" value="Chloro_Bact_Ser_Proteases"/>
</dbReference>
<accession>A0ABY2E8B4</accession>
<evidence type="ECO:0000313" key="7">
    <source>
        <dbReference type="EMBL" id="TDE97683.1"/>
    </source>
</evidence>
<dbReference type="PROSITE" id="PS50106">
    <property type="entry name" value="PDZ"/>
    <property type="match status" value="1"/>
</dbReference>
<gene>
    <name evidence="7" type="ORF">EXU48_04880</name>
</gene>
<dbReference type="Gene3D" id="2.30.42.10">
    <property type="match status" value="1"/>
</dbReference>
<feature type="compositionally biased region" description="Low complexity" evidence="4">
    <location>
        <begin position="62"/>
        <end position="73"/>
    </location>
</feature>
<keyword evidence="5" id="KW-0472">Membrane</keyword>
<name>A0ABY2E8B4_9MICO</name>
<keyword evidence="5" id="KW-0812">Transmembrane</keyword>
<feature type="region of interest" description="Disordered" evidence="4">
    <location>
        <begin position="136"/>
        <end position="159"/>
    </location>
</feature>
<comment type="similarity">
    <text evidence="1">Belongs to the peptidase S1C family.</text>
</comment>
<dbReference type="PRINTS" id="PR00834">
    <property type="entry name" value="PROTEASES2C"/>
</dbReference>
<protein>
    <submittedName>
        <fullName evidence="7">PDZ domain-containing protein</fullName>
    </submittedName>
</protein>
<dbReference type="Pfam" id="PF13365">
    <property type="entry name" value="Trypsin_2"/>
    <property type="match status" value="1"/>
</dbReference>
<reference evidence="7 8" key="1">
    <citation type="submission" date="2019-03" db="EMBL/GenBank/DDBJ databases">
        <title>Genomic features of bacteria from cold environments.</title>
        <authorList>
            <person name="Shen L."/>
        </authorList>
    </citation>
    <scope>NUCLEOTIDE SEQUENCE [LARGE SCALE GENOMIC DNA]</scope>
    <source>
        <strain evidence="8">T3246-1</strain>
    </source>
</reference>
<dbReference type="InterPro" id="IPR009003">
    <property type="entry name" value="Peptidase_S1_PA"/>
</dbReference>
<evidence type="ECO:0000256" key="3">
    <source>
        <dbReference type="ARBA" id="ARBA00022801"/>
    </source>
</evidence>
<organism evidence="7 8">
    <name type="scientific">Occultella glacieicola</name>
    <dbReference type="NCBI Taxonomy" id="2518684"/>
    <lineage>
        <taxon>Bacteria</taxon>
        <taxon>Bacillati</taxon>
        <taxon>Actinomycetota</taxon>
        <taxon>Actinomycetes</taxon>
        <taxon>Micrococcales</taxon>
        <taxon>Ruaniaceae</taxon>
        <taxon>Occultella</taxon>
    </lineage>
</organism>
<dbReference type="PANTHER" id="PTHR43343:SF3">
    <property type="entry name" value="PROTEASE DO-LIKE 8, CHLOROPLASTIC"/>
    <property type="match status" value="1"/>
</dbReference>
<evidence type="ECO:0000256" key="5">
    <source>
        <dbReference type="SAM" id="Phobius"/>
    </source>
</evidence>
<dbReference type="Pfam" id="PF13180">
    <property type="entry name" value="PDZ_2"/>
    <property type="match status" value="1"/>
</dbReference>
<comment type="caution">
    <text evidence="7">The sequence shown here is derived from an EMBL/GenBank/DDBJ whole genome shotgun (WGS) entry which is preliminary data.</text>
</comment>
<keyword evidence="3" id="KW-0378">Hydrolase</keyword>
<dbReference type="InterPro" id="IPR001940">
    <property type="entry name" value="Peptidase_S1C"/>
</dbReference>
<evidence type="ECO:0000256" key="4">
    <source>
        <dbReference type="SAM" id="MobiDB-lite"/>
    </source>
</evidence>
<feature type="domain" description="PDZ" evidence="6">
    <location>
        <begin position="352"/>
        <end position="452"/>
    </location>
</feature>
<evidence type="ECO:0000313" key="8">
    <source>
        <dbReference type="Proteomes" id="UP000504882"/>
    </source>
</evidence>
<dbReference type="SUPFAM" id="SSF50494">
    <property type="entry name" value="Trypsin-like serine proteases"/>
    <property type="match status" value="1"/>
</dbReference>
<sequence>MAGWSAPNQGYAAPGRTEVTTQGGYASPGRTDGSAQGGYGPPGHPTQPTPRGTGALAPSGFAGPTAGPSISSGPTPPSVPANQGPTGFPPHPGDAPRPRPRRRGVPAAVVALLMALCLLLGVLGGIVGGRVLLQDGSRGSEIPTSDVATGSGGSAGGDLNPDSVAGIAARVLPSTVYIEVRTGAGGSTGSGFVLREDGYVVTNSHVIAAASNGAGQVVVVFPDGSQEEAEIVGSTSDYDLAVLRVDRGDLTPLVLADSDAVVVGEPVVAIGAPLGLEGTVTSGIVSALDRPVSVAGGSDRSFINAIQTDAAINPGNSGGPLVNASGEVIGVNTAIATDQQAGAIGLGFAIPSVQVRRTAEQIIETGRATYPIIGATIAGDYTGEGVQVVPADQADGVEPVTPGGPADAAGLEAGDVIVAIDGEPVTTADELIVKIRAHAPGDVVTLTLLEDGSERDIEVTLGEQESQ</sequence>
<feature type="transmembrane region" description="Helical" evidence="5">
    <location>
        <begin position="107"/>
        <end position="133"/>
    </location>
</feature>
<dbReference type="SUPFAM" id="SSF50156">
    <property type="entry name" value="PDZ domain-like"/>
    <property type="match status" value="1"/>
</dbReference>
<dbReference type="PANTHER" id="PTHR43343">
    <property type="entry name" value="PEPTIDASE S12"/>
    <property type="match status" value="1"/>
</dbReference>
<keyword evidence="8" id="KW-1185">Reference proteome</keyword>
<dbReference type="EMBL" id="SMNA01000002">
    <property type="protein sequence ID" value="TDE97683.1"/>
    <property type="molecule type" value="Genomic_DNA"/>
</dbReference>
<dbReference type="InterPro" id="IPR036034">
    <property type="entry name" value="PDZ_sf"/>
</dbReference>
<evidence type="ECO:0000256" key="2">
    <source>
        <dbReference type="ARBA" id="ARBA00022670"/>
    </source>
</evidence>
<evidence type="ECO:0000259" key="6">
    <source>
        <dbReference type="PROSITE" id="PS50106"/>
    </source>
</evidence>
<dbReference type="SMART" id="SM00228">
    <property type="entry name" value="PDZ"/>
    <property type="match status" value="1"/>
</dbReference>
<proteinExistence type="inferred from homology"/>
<keyword evidence="5" id="KW-1133">Transmembrane helix</keyword>
<keyword evidence="2" id="KW-0645">Protease</keyword>
<dbReference type="Proteomes" id="UP000504882">
    <property type="component" value="Unassembled WGS sequence"/>
</dbReference>
<feature type="region of interest" description="Disordered" evidence="4">
    <location>
        <begin position="1"/>
        <end position="102"/>
    </location>
</feature>
<evidence type="ECO:0000256" key="1">
    <source>
        <dbReference type="ARBA" id="ARBA00010541"/>
    </source>
</evidence>
<dbReference type="InterPro" id="IPR043504">
    <property type="entry name" value="Peptidase_S1_PA_chymotrypsin"/>
</dbReference>